<name>A0ABD0JKW3_9CAEN</name>
<keyword evidence="7" id="KW-0833">Ubl conjugation pathway</keyword>
<evidence type="ECO:0000256" key="3">
    <source>
        <dbReference type="ARBA" id="ARBA00022679"/>
    </source>
</evidence>
<evidence type="ECO:0000259" key="10">
    <source>
        <dbReference type="PROSITE" id="PS51873"/>
    </source>
</evidence>
<feature type="region of interest" description="Disordered" evidence="9">
    <location>
        <begin position="142"/>
        <end position="164"/>
    </location>
</feature>
<evidence type="ECO:0000256" key="2">
    <source>
        <dbReference type="ARBA" id="ARBA00012251"/>
    </source>
</evidence>
<feature type="region of interest" description="Disordered" evidence="9">
    <location>
        <begin position="85"/>
        <end position="126"/>
    </location>
</feature>
<dbReference type="AlphaFoldDB" id="A0ABD0JKW3"/>
<dbReference type="InterPro" id="IPR031127">
    <property type="entry name" value="E3_UB_ligase_RBR"/>
</dbReference>
<comment type="caution">
    <text evidence="11">The sequence shown here is derived from an EMBL/GenBank/DDBJ whole genome shotgun (WGS) entry which is preliminary data.</text>
</comment>
<dbReference type="SMART" id="SM00647">
    <property type="entry name" value="IBR"/>
    <property type="match status" value="1"/>
</dbReference>
<dbReference type="InterPro" id="IPR002867">
    <property type="entry name" value="IBR_dom"/>
</dbReference>
<keyword evidence="6" id="KW-0863">Zinc-finger</keyword>
<feature type="non-terminal residue" evidence="11">
    <location>
        <position position="338"/>
    </location>
</feature>
<feature type="region of interest" description="Disordered" evidence="9">
    <location>
        <begin position="1"/>
        <end position="66"/>
    </location>
</feature>
<evidence type="ECO:0000313" key="11">
    <source>
        <dbReference type="EMBL" id="KAK7475628.1"/>
    </source>
</evidence>
<evidence type="ECO:0000256" key="8">
    <source>
        <dbReference type="ARBA" id="ARBA00022833"/>
    </source>
</evidence>
<dbReference type="GO" id="GO:0061630">
    <property type="term" value="F:ubiquitin protein ligase activity"/>
    <property type="evidence" value="ECO:0007669"/>
    <property type="project" value="UniProtKB-EC"/>
</dbReference>
<keyword evidence="4" id="KW-0479">Metal-binding</keyword>
<gene>
    <name evidence="11" type="ORF">BaRGS_00033121</name>
</gene>
<dbReference type="PROSITE" id="PS51873">
    <property type="entry name" value="TRIAD"/>
    <property type="match status" value="1"/>
</dbReference>
<dbReference type="Gene3D" id="3.30.40.10">
    <property type="entry name" value="Zinc/RING finger domain, C3HC4 (zinc finger)"/>
    <property type="match status" value="1"/>
</dbReference>
<evidence type="ECO:0000256" key="5">
    <source>
        <dbReference type="ARBA" id="ARBA00022737"/>
    </source>
</evidence>
<evidence type="ECO:0000256" key="4">
    <source>
        <dbReference type="ARBA" id="ARBA00022723"/>
    </source>
</evidence>
<dbReference type="Proteomes" id="UP001519460">
    <property type="component" value="Unassembled WGS sequence"/>
</dbReference>
<evidence type="ECO:0000256" key="7">
    <source>
        <dbReference type="ARBA" id="ARBA00022786"/>
    </source>
</evidence>
<accession>A0ABD0JKW3</accession>
<dbReference type="InterPro" id="IPR047551">
    <property type="entry name" value="BRcat_RBR_RNF217"/>
</dbReference>
<dbReference type="Pfam" id="PF01485">
    <property type="entry name" value="IBR"/>
    <property type="match status" value="1"/>
</dbReference>
<proteinExistence type="predicted"/>
<sequence length="338" mass="37995">MKRSSRSTAVRVDTEVGDNISSRQNESPEAGSELRNGDTAVDRSPRPPPPRYLSVLGDEESDGVDQADLTGIICYDLLRRKEPDLSVGSTPDRPQNEHGCDTTDTSHAGGEDNSDDDYFDPDGSLSASETLEGEWLQANWMDDLDDDSDDELGEGADHAPAKPHYPQGPLTTTECFVCFEEMNLRRRLCCDFPVCDSCLVSYLVVQVSQATVHIECLNSNCQSYIHRDEILSRLPVNMKSKFYKFLIDANLDPTLKTCPRCSNALRVDRALLKKRKVLKNGLFVRCPKCLLEWCFTCHAPWHKGITCKAFRKGDLLLKDWAHEFHYGQLNAQKCPKCK</sequence>
<comment type="catalytic activity">
    <reaction evidence="1">
        <text>[E2 ubiquitin-conjugating enzyme]-S-ubiquitinyl-L-cysteine + [acceptor protein]-L-lysine = [E2 ubiquitin-conjugating enzyme]-L-cysteine + [acceptor protein]-N(6)-ubiquitinyl-L-lysine.</text>
        <dbReference type="EC" id="2.3.2.31"/>
    </reaction>
</comment>
<dbReference type="EMBL" id="JACVVK020000399">
    <property type="protein sequence ID" value="KAK7475628.1"/>
    <property type="molecule type" value="Genomic_DNA"/>
</dbReference>
<dbReference type="GO" id="GO:0008270">
    <property type="term" value="F:zinc ion binding"/>
    <property type="evidence" value="ECO:0007669"/>
    <property type="project" value="UniProtKB-KW"/>
</dbReference>
<evidence type="ECO:0000256" key="9">
    <source>
        <dbReference type="SAM" id="MobiDB-lite"/>
    </source>
</evidence>
<dbReference type="PANTHER" id="PTHR11685">
    <property type="entry name" value="RBR FAMILY RING FINGER AND IBR DOMAIN-CONTAINING"/>
    <property type="match status" value="1"/>
</dbReference>
<dbReference type="InterPro" id="IPR044066">
    <property type="entry name" value="TRIAD_supradom"/>
</dbReference>
<dbReference type="InterPro" id="IPR013083">
    <property type="entry name" value="Znf_RING/FYVE/PHD"/>
</dbReference>
<evidence type="ECO:0000256" key="1">
    <source>
        <dbReference type="ARBA" id="ARBA00001798"/>
    </source>
</evidence>
<protein>
    <recommendedName>
        <fullName evidence="2">RBR-type E3 ubiquitin transferase</fullName>
        <ecNumber evidence="2">2.3.2.31</ecNumber>
    </recommendedName>
</protein>
<keyword evidence="3" id="KW-0808">Transferase</keyword>
<feature type="compositionally biased region" description="Acidic residues" evidence="9">
    <location>
        <begin position="142"/>
        <end position="154"/>
    </location>
</feature>
<dbReference type="CDD" id="cd20342">
    <property type="entry name" value="BRcat_RBR_RNF217"/>
    <property type="match status" value="1"/>
</dbReference>
<keyword evidence="12" id="KW-1185">Reference proteome</keyword>
<evidence type="ECO:0000313" key="12">
    <source>
        <dbReference type="Proteomes" id="UP001519460"/>
    </source>
</evidence>
<dbReference type="SUPFAM" id="SSF57850">
    <property type="entry name" value="RING/U-box"/>
    <property type="match status" value="2"/>
</dbReference>
<feature type="domain" description="RING-type" evidence="10">
    <location>
        <begin position="171"/>
        <end position="338"/>
    </location>
</feature>
<evidence type="ECO:0000256" key="6">
    <source>
        <dbReference type="ARBA" id="ARBA00022771"/>
    </source>
</evidence>
<dbReference type="EC" id="2.3.2.31" evidence="2"/>
<reference evidence="11 12" key="1">
    <citation type="journal article" date="2023" name="Sci. Data">
        <title>Genome assembly of the Korean intertidal mud-creeper Batillaria attramentaria.</title>
        <authorList>
            <person name="Patra A.K."/>
            <person name="Ho P.T."/>
            <person name="Jun S."/>
            <person name="Lee S.J."/>
            <person name="Kim Y."/>
            <person name="Won Y.J."/>
        </authorList>
    </citation>
    <scope>NUCLEOTIDE SEQUENCE [LARGE SCALE GENOMIC DNA]</scope>
    <source>
        <strain evidence="11">Wonlab-2016</strain>
    </source>
</reference>
<organism evidence="11 12">
    <name type="scientific">Batillaria attramentaria</name>
    <dbReference type="NCBI Taxonomy" id="370345"/>
    <lineage>
        <taxon>Eukaryota</taxon>
        <taxon>Metazoa</taxon>
        <taxon>Spiralia</taxon>
        <taxon>Lophotrochozoa</taxon>
        <taxon>Mollusca</taxon>
        <taxon>Gastropoda</taxon>
        <taxon>Caenogastropoda</taxon>
        <taxon>Sorbeoconcha</taxon>
        <taxon>Cerithioidea</taxon>
        <taxon>Batillariidae</taxon>
        <taxon>Batillaria</taxon>
    </lineage>
</organism>
<keyword evidence="5" id="KW-0677">Repeat</keyword>
<keyword evidence="8" id="KW-0862">Zinc</keyword>